<dbReference type="PANTHER" id="PTHR32309:SF13">
    <property type="entry name" value="FERRIC ENTEROBACTIN TRANSPORT PROTEIN FEPE"/>
    <property type="match status" value="1"/>
</dbReference>
<keyword evidence="7" id="KW-0808">Transferase</keyword>
<dbReference type="InterPro" id="IPR003593">
    <property type="entry name" value="AAA+_ATPase"/>
</dbReference>
<dbReference type="AlphaFoldDB" id="A0A4V2V0V2"/>
<dbReference type="RefSeq" id="WP_132978525.1">
    <property type="nucleotide sequence ID" value="NZ_SMAO01000012.1"/>
</dbReference>
<protein>
    <recommendedName>
        <fullName evidence="4">non-specific protein-tyrosine kinase</fullName>
        <ecNumber evidence="4">2.7.10.2</ecNumber>
    </recommendedName>
</protein>
<keyword evidence="6" id="KW-0997">Cell inner membrane</keyword>
<evidence type="ECO:0000256" key="9">
    <source>
        <dbReference type="ARBA" id="ARBA00022741"/>
    </source>
</evidence>
<dbReference type="NCBIfam" id="TIGR01007">
    <property type="entry name" value="eps_fam"/>
    <property type="match status" value="1"/>
</dbReference>
<evidence type="ECO:0000256" key="2">
    <source>
        <dbReference type="ARBA" id="ARBA00007316"/>
    </source>
</evidence>
<feature type="transmembrane region" description="Helical" evidence="17">
    <location>
        <begin position="465"/>
        <end position="485"/>
    </location>
</feature>
<evidence type="ECO:0000256" key="5">
    <source>
        <dbReference type="ARBA" id="ARBA00022475"/>
    </source>
</evidence>
<keyword evidence="12 17" id="KW-1133">Transmembrane helix</keyword>
<evidence type="ECO:0000256" key="13">
    <source>
        <dbReference type="ARBA" id="ARBA00023136"/>
    </source>
</evidence>
<keyword evidence="16" id="KW-0175">Coiled coil</keyword>
<dbReference type="Pfam" id="PF13807">
    <property type="entry name" value="GNVR"/>
    <property type="match status" value="1"/>
</dbReference>
<accession>A0A4V2V0V2</accession>
<comment type="catalytic activity">
    <reaction evidence="15">
        <text>L-tyrosyl-[protein] + ATP = O-phospho-L-tyrosyl-[protein] + ADP + H(+)</text>
        <dbReference type="Rhea" id="RHEA:10596"/>
        <dbReference type="Rhea" id="RHEA-COMP:10136"/>
        <dbReference type="Rhea" id="RHEA-COMP:20101"/>
        <dbReference type="ChEBI" id="CHEBI:15378"/>
        <dbReference type="ChEBI" id="CHEBI:30616"/>
        <dbReference type="ChEBI" id="CHEBI:46858"/>
        <dbReference type="ChEBI" id="CHEBI:61978"/>
        <dbReference type="ChEBI" id="CHEBI:456216"/>
        <dbReference type="EC" id="2.7.10.2"/>
    </reaction>
</comment>
<name>A0A4V2V0V2_9GAMM</name>
<dbReference type="OrthoDB" id="9775724at2"/>
<dbReference type="GO" id="GO:0005524">
    <property type="term" value="F:ATP binding"/>
    <property type="evidence" value="ECO:0007669"/>
    <property type="project" value="UniProtKB-KW"/>
</dbReference>
<keyword evidence="8 17" id="KW-0812">Transmembrane</keyword>
<dbReference type="Proteomes" id="UP000295717">
    <property type="component" value="Unassembled WGS sequence"/>
</dbReference>
<feature type="domain" description="AAA+ ATPase" evidence="18">
    <location>
        <begin position="555"/>
        <end position="720"/>
    </location>
</feature>
<keyword evidence="13 17" id="KW-0472">Membrane</keyword>
<reference evidence="19 20" key="1">
    <citation type="submission" date="2019-03" db="EMBL/GenBank/DDBJ databases">
        <title>Genomic Encyclopedia of Type Strains, Phase IV (KMG-IV): sequencing the most valuable type-strain genomes for metagenomic binning, comparative biology and taxonomic classification.</title>
        <authorList>
            <person name="Goeker M."/>
        </authorList>
    </citation>
    <scope>NUCLEOTIDE SEQUENCE [LARGE SCALE GENOMIC DNA]</scope>
    <source>
        <strain evidence="19 20">DSM 13587</strain>
    </source>
</reference>
<evidence type="ECO:0000259" key="18">
    <source>
        <dbReference type="SMART" id="SM00382"/>
    </source>
</evidence>
<keyword evidence="11" id="KW-0067">ATP-binding</keyword>
<evidence type="ECO:0000256" key="17">
    <source>
        <dbReference type="SAM" id="Phobius"/>
    </source>
</evidence>
<evidence type="ECO:0000256" key="11">
    <source>
        <dbReference type="ARBA" id="ARBA00022840"/>
    </source>
</evidence>
<dbReference type="SUPFAM" id="SSF52540">
    <property type="entry name" value="P-loop containing nucleoside triphosphate hydrolases"/>
    <property type="match status" value="1"/>
</dbReference>
<dbReference type="PANTHER" id="PTHR32309">
    <property type="entry name" value="TYROSINE-PROTEIN KINASE"/>
    <property type="match status" value="1"/>
</dbReference>
<evidence type="ECO:0000256" key="4">
    <source>
        <dbReference type="ARBA" id="ARBA00011903"/>
    </source>
</evidence>
<evidence type="ECO:0000256" key="8">
    <source>
        <dbReference type="ARBA" id="ARBA00022692"/>
    </source>
</evidence>
<dbReference type="InterPro" id="IPR050445">
    <property type="entry name" value="Bact_polysacc_biosynth/exp"/>
</dbReference>
<dbReference type="Pfam" id="PF13614">
    <property type="entry name" value="AAA_31"/>
    <property type="match status" value="1"/>
</dbReference>
<evidence type="ECO:0000256" key="7">
    <source>
        <dbReference type="ARBA" id="ARBA00022679"/>
    </source>
</evidence>
<dbReference type="Pfam" id="PF02706">
    <property type="entry name" value="Wzz"/>
    <property type="match status" value="1"/>
</dbReference>
<keyword evidence="20" id="KW-1185">Reference proteome</keyword>
<proteinExistence type="inferred from homology"/>
<evidence type="ECO:0000256" key="6">
    <source>
        <dbReference type="ARBA" id="ARBA00022519"/>
    </source>
</evidence>
<evidence type="ECO:0000256" key="12">
    <source>
        <dbReference type="ARBA" id="ARBA00022989"/>
    </source>
</evidence>
<sequence>MQWSDDKVTPGVPIQYEVVETDADLIDIKELLRTIWRRRGVIIGSVLFISSIALLFTLQLTPRYTASALLTLQTRNESVVDIQAVMSGLSADASVIRTELDVISSRRLIGKLVDKLQLTKDPEFNAALREKNPLALALNPKTYLSHDWLLALGIVTEDEALLTEAERAALEQAAVVDQVTEALSTSNPKLSYTIRIGFESESAAKAALLTNTLAELYLTDQLEAKFEATQRATDWLSERIGDLKERVLTAENAVQAFREQNEIIQSGNQGTVGEQQLAELNVQLITAQTNLAEAEARYSQVQAQVGRRNSAASLGEVLKSPLIQRLGEQEAEVRRKQAEISKRYGPRHPDTVNINAELSDIRAKIAEEVSKVTNSVENEVRVSRARVTTLSQKLEELKRESTGVEKARVQLRELEREAESGRVLLETFLSRFKETSNQNDLQQADARIISKAETPVESSFPKTRLILAVALVLSLMVGLGLAFLLEALDNGYRALEHLQKINKIKGLGMIPRLTNLKLKGSKPFQYALNKPTSAYSESLRSVYTSLMFGHPGDSKPKTILVTSSLPGEGKTTFCLSLALLLARAGNLRVLYIEADLRRANVGKAMAELDATKPSLSQYLVETGHRWQDCLVTDKTSALDIILARGKIDNPQALLQSDKMRSLLREASEQYDLIIIDTPPLLAVSDAVVLSHVVDAVVFVVKWESTARDAVRNALDLLRKAGAPLGGAVLTQVDIKKHAYYGYGDYASYYGRYGDYYAN</sequence>
<dbReference type="InterPro" id="IPR032807">
    <property type="entry name" value="GNVR"/>
</dbReference>
<keyword evidence="10" id="KW-0418">Kinase</keyword>
<dbReference type="GO" id="GO:0005886">
    <property type="term" value="C:plasma membrane"/>
    <property type="evidence" value="ECO:0007669"/>
    <property type="project" value="UniProtKB-SubCell"/>
</dbReference>
<evidence type="ECO:0000313" key="20">
    <source>
        <dbReference type="Proteomes" id="UP000295717"/>
    </source>
</evidence>
<keyword evidence="9" id="KW-0547">Nucleotide-binding</keyword>
<dbReference type="CDD" id="cd05387">
    <property type="entry name" value="BY-kinase"/>
    <property type="match status" value="1"/>
</dbReference>
<keyword evidence="14" id="KW-0829">Tyrosine-protein kinase</keyword>
<comment type="similarity">
    <text evidence="2">Belongs to the CpsD/CapB family.</text>
</comment>
<evidence type="ECO:0000313" key="19">
    <source>
        <dbReference type="EMBL" id="TCT18692.1"/>
    </source>
</evidence>
<dbReference type="EC" id="2.7.10.2" evidence="4"/>
<dbReference type="EMBL" id="SMAO01000012">
    <property type="protein sequence ID" value="TCT18692.1"/>
    <property type="molecule type" value="Genomic_DNA"/>
</dbReference>
<evidence type="ECO:0000256" key="1">
    <source>
        <dbReference type="ARBA" id="ARBA00004429"/>
    </source>
</evidence>
<dbReference type="InterPro" id="IPR005702">
    <property type="entry name" value="Wzc-like_C"/>
</dbReference>
<comment type="caution">
    <text evidence="19">The sequence shown here is derived from an EMBL/GenBank/DDBJ whole genome shotgun (WGS) entry which is preliminary data.</text>
</comment>
<organism evidence="19 20">
    <name type="scientific">Thiobaca trueperi</name>
    <dbReference type="NCBI Taxonomy" id="127458"/>
    <lineage>
        <taxon>Bacteria</taxon>
        <taxon>Pseudomonadati</taxon>
        <taxon>Pseudomonadota</taxon>
        <taxon>Gammaproteobacteria</taxon>
        <taxon>Chromatiales</taxon>
        <taxon>Chromatiaceae</taxon>
        <taxon>Thiobaca</taxon>
    </lineage>
</organism>
<evidence type="ECO:0000256" key="15">
    <source>
        <dbReference type="ARBA" id="ARBA00051245"/>
    </source>
</evidence>
<evidence type="ECO:0000256" key="3">
    <source>
        <dbReference type="ARBA" id="ARBA00008883"/>
    </source>
</evidence>
<evidence type="ECO:0000256" key="14">
    <source>
        <dbReference type="ARBA" id="ARBA00023137"/>
    </source>
</evidence>
<dbReference type="InterPro" id="IPR003856">
    <property type="entry name" value="LPS_length_determ_N"/>
</dbReference>
<comment type="subcellular location">
    <subcellularLocation>
        <location evidence="1">Cell inner membrane</location>
        <topology evidence="1">Multi-pass membrane protein</topology>
    </subcellularLocation>
</comment>
<dbReference type="InterPro" id="IPR027417">
    <property type="entry name" value="P-loop_NTPase"/>
</dbReference>
<dbReference type="SMART" id="SM00382">
    <property type="entry name" value="AAA"/>
    <property type="match status" value="1"/>
</dbReference>
<feature type="coiled-coil region" evidence="16">
    <location>
        <begin position="380"/>
        <end position="424"/>
    </location>
</feature>
<dbReference type="GO" id="GO:0004715">
    <property type="term" value="F:non-membrane spanning protein tyrosine kinase activity"/>
    <property type="evidence" value="ECO:0007669"/>
    <property type="project" value="UniProtKB-EC"/>
</dbReference>
<feature type="transmembrane region" description="Helical" evidence="17">
    <location>
        <begin position="41"/>
        <end position="60"/>
    </location>
</feature>
<dbReference type="InterPro" id="IPR025669">
    <property type="entry name" value="AAA_dom"/>
</dbReference>
<evidence type="ECO:0000256" key="10">
    <source>
        <dbReference type="ARBA" id="ARBA00022777"/>
    </source>
</evidence>
<feature type="coiled-coil region" evidence="16">
    <location>
        <begin position="240"/>
        <end position="304"/>
    </location>
</feature>
<keyword evidence="5" id="KW-1003">Cell membrane</keyword>
<comment type="similarity">
    <text evidence="3">Belongs to the etk/wzc family.</text>
</comment>
<dbReference type="Gene3D" id="3.40.50.300">
    <property type="entry name" value="P-loop containing nucleotide triphosphate hydrolases"/>
    <property type="match status" value="1"/>
</dbReference>
<evidence type="ECO:0000256" key="16">
    <source>
        <dbReference type="SAM" id="Coils"/>
    </source>
</evidence>
<gene>
    <name evidence="19" type="ORF">EDC35_11215</name>
</gene>